<evidence type="ECO:0000256" key="1">
    <source>
        <dbReference type="ARBA" id="ARBA00022603"/>
    </source>
</evidence>
<comment type="caution">
    <text evidence="4">Lacks conserved residue(s) required for the propagation of feature annotation.</text>
</comment>
<organism evidence="7 8">
    <name type="scientific">Pendulispora brunnea</name>
    <dbReference type="NCBI Taxonomy" id="2905690"/>
    <lineage>
        <taxon>Bacteria</taxon>
        <taxon>Pseudomonadati</taxon>
        <taxon>Myxococcota</taxon>
        <taxon>Myxococcia</taxon>
        <taxon>Myxococcales</taxon>
        <taxon>Sorangiineae</taxon>
        <taxon>Pendulisporaceae</taxon>
        <taxon>Pendulispora</taxon>
    </lineage>
</organism>
<dbReference type="NCBIfam" id="TIGR00536">
    <property type="entry name" value="hemK_fam"/>
    <property type="match status" value="1"/>
</dbReference>
<keyword evidence="3 4" id="KW-0949">S-adenosyl-L-methionine</keyword>
<dbReference type="GO" id="GO:0032259">
    <property type="term" value="P:methylation"/>
    <property type="evidence" value="ECO:0007669"/>
    <property type="project" value="UniProtKB-KW"/>
</dbReference>
<dbReference type="GO" id="GO:0102559">
    <property type="term" value="F:peptide chain release factor N(5)-glutamine methyltransferase activity"/>
    <property type="evidence" value="ECO:0007669"/>
    <property type="project" value="UniProtKB-EC"/>
</dbReference>
<dbReference type="NCBIfam" id="TIGR03534">
    <property type="entry name" value="RF_mod_PrmC"/>
    <property type="match status" value="1"/>
</dbReference>
<feature type="domain" description="Release factor glutamine methyltransferase N-terminal" evidence="6">
    <location>
        <begin position="10"/>
        <end position="79"/>
    </location>
</feature>
<dbReference type="HAMAP" id="MF_02126">
    <property type="entry name" value="RF_methyltr_PrmC"/>
    <property type="match status" value="1"/>
</dbReference>
<dbReference type="Gene3D" id="1.10.8.10">
    <property type="entry name" value="DNA helicase RuvA subunit, C-terminal domain"/>
    <property type="match status" value="1"/>
</dbReference>
<dbReference type="InterPro" id="IPR004556">
    <property type="entry name" value="HemK-like"/>
</dbReference>
<dbReference type="InterPro" id="IPR019874">
    <property type="entry name" value="RF_methyltr_PrmC"/>
</dbReference>
<keyword evidence="2 4" id="KW-0808">Transferase</keyword>
<evidence type="ECO:0000313" key="7">
    <source>
        <dbReference type="EMBL" id="WXA93733.1"/>
    </source>
</evidence>
<comment type="catalytic activity">
    <reaction evidence="4">
        <text>L-glutaminyl-[peptide chain release factor] + S-adenosyl-L-methionine = N(5)-methyl-L-glutaminyl-[peptide chain release factor] + S-adenosyl-L-homocysteine + H(+)</text>
        <dbReference type="Rhea" id="RHEA:42896"/>
        <dbReference type="Rhea" id="RHEA-COMP:10271"/>
        <dbReference type="Rhea" id="RHEA-COMP:10272"/>
        <dbReference type="ChEBI" id="CHEBI:15378"/>
        <dbReference type="ChEBI" id="CHEBI:30011"/>
        <dbReference type="ChEBI" id="CHEBI:57856"/>
        <dbReference type="ChEBI" id="CHEBI:59789"/>
        <dbReference type="ChEBI" id="CHEBI:61891"/>
        <dbReference type="EC" id="2.1.1.297"/>
    </reaction>
</comment>
<evidence type="ECO:0000256" key="3">
    <source>
        <dbReference type="ARBA" id="ARBA00022691"/>
    </source>
</evidence>
<dbReference type="EC" id="2.1.1.297" evidence="4"/>
<protein>
    <recommendedName>
        <fullName evidence="4">Release factor glutamine methyltransferase</fullName>
        <shortName evidence="4">RF MTase</shortName>
        <ecNumber evidence="4">2.1.1.297</ecNumber>
    </recommendedName>
    <alternativeName>
        <fullName evidence="4">N5-glutamine methyltransferase PrmC</fullName>
    </alternativeName>
    <alternativeName>
        <fullName evidence="4">Protein-(glutamine-N5) MTase PrmC</fullName>
    </alternativeName>
    <alternativeName>
        <fullName evidence="4">Protein-glutamine N-methyltransferase PrmC</fullName>
    </alternativeName>
</protein>
<dbReference type="PANTHER" id="PTHR18895">
    <property type="entry name" value="HEMK METHYLTRANSFERASE"/>
    <property type="match status" value="1"/>
</dbReference>
<evidence type="ECO:0000259" key="5">
    <source>
        <dbReference type="Pfam" id="PF13649"/>
    </source>
</evidence>
<keyword evidence="1 4" id="KW-0489">Methyltransferase</keyword>
<dbReference type="RefSeq" id="WP_394844332.1">
    <property type="nucleotide sequence ID" value="NZ_CP089982.1"/>
</dbReference>
<comment type="function">
    <text evidence="4">Methylates the class 1 translation termination release factors RF1/PrfA and RF2/PrfB on the glutamine residue of the universally conserved GGQ motif.</text>
</comment>
<feature type="domain" description="Methyltransferase" evidence="5">
    <location>
        <begin position="122"/>
        <end position="208"/>
    </location>
</feature>
<gene>
    <name evidence="4 7" type="primary">prmC</name>
    <name evidence="7" type="ORF">LZC95_45680</name>
</gene>
<dbReference type="Pfam" id="PF17827">
    <property type="entry name" value="PrmC_N"/>
    <property type="match status" value="1"/>
</dbReference>
<name>A0ABZ2K4X4_9BACT</name>
<feature type="binding site" evidence="4">
    <location>
        <position position="148"/>
    </location>
    <ligand>
        <name>S-adenosyl-L-methionine</name>
        <dbReference type="ChEBI" id="CHEBI:59789"/>
    </ligand>
</feature>
<evidence type="ECO:0000313" key="8">
    <source>
        <dbReference type="Proteomes" id="UP001379533"/>
    </source>
</evidence>
<dbReference type="InterPro" id="IPR029063">
    <property type="entry name" value="SAM-dependent_MTases_sf"/>
</dbReference>
<feature type="binding site" evidence="4">
    <location>
        <position position="192"/>
    </location>
    <ligand>
        <name>S-adenosyl-L-methionine</name>
        <dbReference type="ChEBI" id="CHEBI:59789"/>
    </ligand>
</feature>
<dbReference type="EMBL" id="CP089982">
    <property type="protein sequence ID" value="WXA93733.1"/>
    <property type="molecule type" value="Genomic_DNA"/>
</dbReference>
<dbReference type="InterPro" id="IPR050320">
    <property type="entry name" value="N5-glutamine_MTase"/>
</dbReference>
<keyword evidence="8" id="KW-1185">Reference proteome</keyword>
<dbReference type="PANTHER" id="PTHR18895:SF74">
    <property type="entry name" value="MTRF1L RELEASE FACTOR GLUTAMINE METHYLTRANSFERASE"/>
    <property type="match status" value="1"/>
</dbReference>
<dbReference type="Gene3D" id="3.40.50.150">
    <property type="entry name" value="Vaccinia Virus protein VP39"/>
    <property type="match status" value="1"/>
</dbReference>
<dbReference type="InterPro" id="IPR041698">
    <property type="entry name" value="Methyltransf_25"/>
</dbReference>
<dbReference type="InterPro" id="IPR040758">
    <property type="entry name" value="PrmC_N"/>
</dbReference>
<accession>A0ABZ2K4X4</accession>
<dbReference type="Proteomes" id="UP001379533">
    <property type="component" value="Chromosome"/>
</dbReference>
<sequence>MKETWTIEAVVRWATDDFRARGIESPRLDAEVLLAFALNTDRVRLIVDARRPLEADELGRFRELVKRRRKHEPVAFLRGEREFYGRPFRVDARVLIPRPDTEVLVQVALERSRHVSMCMRALDLCTGSGCVAISLGRERPTGYVIASDISEGALAVARDNAQRLGAYNVGWASGDLFGALREGQRFDVVTANPPYIPSEEIATLAEDIRSFEPRLALDGGPDGLDLLRRIVEEAPAFLVEGGVLAVEVGAGEAPDIAQLFEQRGFQDVKIARDYGGIERVVSGAWPAGMRVLP</sequence>
<feature type="binding site" evidence="4">
    <location>
        <begin position="192"/>
        <end position="195"/>
    </location>
    <ligand>
        <name>substrate</name>
    </ligand>
</feature>
<evidence type="ECO:0000259" key="6">
    <source>
        <dbReference type="Pfam" id="PF17827"/>
    </source>
</evidence>
<proteinExistence type="inferred from homology"/>
<evidence type="ECO:0000256" key="4">
    <source>
        <dbReference type="HAMAP-Rule" id="MF_02126"/>
    </source>
</evidence>
<dbReference type="SUPFAM" id="SSF53335">
    <property type="entry name" value="S-adenosyl-L-methionine-dependent methyltransferases"/>
    <property type="match status" value="1"/>
</dbReference>
<comment type="similarity">
    <text evidence="4">Belongs to the protein N5-glutamine methyltransferase family. PrmC subfamily.</text>
</comment>
<evidence type="ECO:0000256" key="2">
    <source>
        <dbReference type="ARBA" id="ARBA00022679"/>
    </source>
</evidence>
<reference evidence="7 8" key="1">
    <citation type="submission" date="2021-12" db="EMBL/GenBank/DDBJ databases">
        <title>Discovery of the Pendulisporaceae a myxobacterial family with distinct sporulation behavior and unique specialized metabolism.</title>
        <authorList>
            <person name="Garcia R."/>
            <person name="Popoff A."/>
            <person name="Bader C.D."/>
            <person name="Loehr J."/>
            <person name="Walesch S."/>
            <person name="Walt C."/>
            <person name="Boldt J."/>
            <person name="Bunk B."/>
            <person name="Haeckl F.J.F.P.J."/>
            <person name="Gunesch A.P."/>
            <person name="Birkelbach J."/>
            <person name="Nuebel U."/>
            <person name="Pietschmann T."/>
            <person name="Bach T."/>
            <person name="Mueller R."/>
        </authorList>
    </citation>
    <scope>NUCLEOTIDE SEQUENCE [LARGE SCALE GENOMIC DNA]</scope>
    <source>
        <strain evidence="7 8">MSr12523</strain>
    </source>
</reference>
<dbReference type="CDD" id="cd02440">
    <property type="entry name" value="AdoMet_MTases"/>
    <property type="match status" value="1"/>
</dbReference>
<dbReference type="Pfam" id="PF13649">
    <property type="entry name" value="Methyltransf_25"/>
    <property type="match status" value="1"/>
</dbReference>